<dbReference type="AlphaFoldDB" id="A0A6C0HEC3"/>
<sequence>MTTKDTRTRELSMSSFWHIILPIIFLVFLLFILFVVYSMPDWALECSSGLAPLRRVVSEASK</sequence>
<name>A0A6C0HEC3_9ZZZZ</name>
<keyword evidence="1" id="KW-0472">Membrane</keyword>
<evidence type="ECO:0000313" key="2">
    <source>
        <dbReference type="EMBL" id="QHT78982.1"/>
    </source>
</evidence>
<feature type="transmembrane region" description="Helical" evidence="1">
    <location>
        <begin position="16"/>
        <end position="37"/>
    </location>
</feature>
<dbReference type="EMBL" id="MN739943">
    <property type="protein sequence ID" value="QHT78982.1"/>
    <property type="molecule type" value="Genomic_DNA"/>
</dbReference>
<protein>
    <submittedName>
        <fullName evidence="2">Uncharacterized protein</fullName>
    </submittedName>
</protein>
<keyword evidence="1" id="KW-1133">Transmembrane helix</keyword>
<organism evidence="2">
    <name type="scientific">viral metagenome</name>
    <dbReference type="NCBI Taxonomy" id="1070528"/>
    <lineage>
        <taxon>unclassified sequences</taxon>
        <taxon>metagenomes</taxon>
        <taxon>organismal metagenomes</taxon>
    </lineage>
</organism>
<proteinExistence type="predicted"/>
<accession>A0A6C0HEC3</accession>
<reference evidence="2" key="1">
    <citation type="journal article" date="2020" name="Nature">
        <title>Giant virus diversity and host interactions through global metagenomics.</title>
        <authorList>
            <person name="Schulz F."/>
            <person name="Roux S."/>
            <person name="Paez-Espino D."/>
            <person name="Jungbluth S."/>
            <person name="Walsh D.A."/>
            <person name="Denef V.J."/>
            <person name="McMahon K.D."/>
            <person name="Konstantinidis K.T."/>
            <person name="Eloe-Fadrosh E.A."/>
            <person name="Kyrpides N.C."/>
            <person name="Woyke T."/>
        </authorList>
    </citation>
    <scope>NUCLEOTIDE SEQUENCE</scope>
    <source>
        <strain evidence="2">GVMAG-M-3300023179-97</strain>
    </source>
</reference>
<evidence type="ECO:0000256" key="1">
    <source>
        <dbReference type="SAM" id="Phobius"/>
    </source>
</evidence>
<keyword evidence="1" id="KW-0812">Transmembrane</keyword>